<dbReference type="RefSeq" id="WP_076488358.1">
    <property type="nucleotide sequence ID" value="NZ_FTMS01000006.1"/>
</dbReference>
<keyword evidence="6" id="KW-0963">Cytoplasm</keyword>
<dbReference type="GO" id="GO:0005737">
    <property type="term" value="C:cytoplasm"/>
    <property type="evidence" value="ECO:0007669"/>
    <property type="project" value="UniProtKB-SubCell"/>
</dbReference>
<keyword evidence="8" id="KW-0547">Nucleotide-binding</keyword>
<keyword evidence="7" id="KW-0808">Transferase</keyword>
<keyword evidence="10" id="KW-0067">ATP-binding</keyword>
<evidence type="ECO:0000256" key="7">
    <source>
        <dbReference type="ARBA" id="ARBA00022679"/>
    </source>
</evidence>
<dbReference type="PIRSF" id="PIRSF005650">
    <property type="entry name" value="Uridylate_kin"/>
    <property type="match status" value="1"/>
</dbReference>
<protein>
    <recommendedName>
        <fullName evidence="5">Uridylate kinase</fullName>
        <ecNumber evidence="4">2.7.4.22</ecNumber>
    </recommendedName>
    <alternativeName>
        <fullName evidence="12">Uridine monophosphate kinase</fullName>
    </alternativeName>
</protein>
<name>A0A1N6REI7_9SPIO</name>
<evidence type="ECO:0000256" key="8">
    <source>
        <dbReference type="ARBA" id="ARBA00022741"/>
    </source>
</evidence>
<dbReference type="InterPro" id="IPR036393">
    <property type="entry name" value="AceGlu_kinase-like_sf"/>
</dbReference>
<dbReference type="EMBL" id="FTMS01000006">
    <property type="protein sequence ID" value="SIQ27106.1"/>
    <property type="molecule type" value="Genomic_DNA"/>
</dbReference>
<dbReference type="OrthoDB" id="350745at2"/>
<dbReference type="SUPFAM" id="SSF53633">
    <property type="entry name" value="Carbamate kinase-like"/>
    <property type="match status" value="1"/>
</dbReference>
<dbReference type="InterPro" id="IPR011818">
    <property type="entry name" value="Uridylate_kinase_arch/spir"/>
</dbReference>
<dbReference type="InterPro" id="IPR011817">
    <property type="entry name" value="Uridylate_kinase"/>
</dbReference>
<comment type="similarity">
    <text evidence="3">Belongs to the UMP kinase family.</text>
</comment>
<evidence type="ECO:0000256" key="6">
    <source>
        <dbReference type="ARBA" id="ARBA00022490"/>
    </source>
</evidence>
<dbReference type="PANTHER" id="PTHR42833">
    <property type="entry name" value="URIDYLATE KINASE"/>
    <property type="match status" value="1"/>
</dbReference>
<comment type="pathway">
    <text evidence="2">Pyrimidine metabolism; CTP biosynthesis via de novo pathway; UDP from UMP (UMPK route): step 1/1.</text>
</comment>
<evidence type="ECO:0000256" key="4">
    <source>
        <dbReference type="ARBA" id="ARBA00012899"/>
    </source>
</evidence>
<evidence type="ECO:0000259" key="14">
    <source>
        <dbReference type="Pfam" id="PF00696"/>
    </source>
</evidence>
<dbReference type="GO" id="GO:0044210">
    <property type="term" value="P:'de novo' CTP biosynthetic process"/>
    <property type="evidence" value="ECO:0007669"/>
    <property type="project" value="UniProtKB-UniPathway"/>
</dbReference>
<keyword evidence="11" id="KW-0665">Pyrimidine biosynthesis</keyword>
<proteinExistence type="inferred from homology"/>
<reference evidence="15 16" key="1">
    <citation type="submission" date="2017-01" db="EMBL/GenBank/DDBJ databases">
        <authorList>
            <person name="Mah S.A."/>
            <person name="Swanson W.J."/>
            <person name="Moy G.W."/>
            <person name="Vacquier V.D."/>
        </authorList>
    </citation>
    <scope>NUCLEOTIDE SEQUENCE [LARGE SCALE GENOMIC DNA]</scope>
    <source>
        <strain evidence="15 16">ASpG1</strain>
    </source>
</reference>
<evidence type="ECO:0000256" key="3">
    <source>
        <dbReference type="ARBA" id="ARBA00007614"/>
    </source>
</evidence>
<accession>A0A1N6REI7</accession>
<dbReference type="EC" id="2.7.4.22" evidence="4"/>
<dbReference type="Gene3D" id="3.40.1160.10">
    <property type="entry name" value="Acetylglutamate kinase-like"/>
    <property type="match status" value="1"/>
</dbReference>
<comment type="catalytic activity">
    <reaction evidence="13">
        <text>UMP + ATP = UDP + ADP</text>
        <dbReference type="Rhea" id="RHEA:24400"/>
        <dbReference type="ChEBI" id="CHEBI:30616"/>
        <dbReference type="ChEBI" id="CHEBI:57865"/>
        <dbReference type="ChEBI" id="CHEBI:58223"/>
        <dbReference type="ChEBI" id="CHEBI:456216"/>
        <dbReference type="EC" id="2.7.4.22"/>
    </reaction>
</comment>
<evidence type="ECO:0000256" key="2">
    <source>
        <dbReference type="ARBA" id="ARBA00004791"/>
    </source>
</evidence>
<evidence type="ECO:0000256" key="9">
    <source>
        <dbReference type="ARBA" id="ARBA00022777"/>
    </source>
</evidence>
<dbReference type="InterPro" id="IPR001048">
    <property type="entry name" value="Asp/Glu/Uridylate_kinase"/>
</dbReference>
<comment type="subcellular location">
    <subcellularLocation>
        <location evidence="1">Cytoplasm</location>
    </subcellularLocation>
</comment>
<dbReference type="GO" id="GO:0005524">
    <property type="term" value="F:ATP binding"/>
    <property type="evidence" value="ECO:0007669"/>
    <property type="project" value="UniProtKB-KW"/>
</dbReference>
<feature type="domain" description="Aspartate/glutamate/uridylate kinase" evidence="14">
    <location>
        <begin position="2"/>
        <end position="199"/>
    </location>
</feature>
<dbReference type="GO" id="GO:0006225">
    <property type="term" value="P:UDP biosynthetic process"/>
    <property type="evidence" value="ECO:0007669"/>
    <property type="project" value="TreeGrafter"/>
</dbReference>
<dbReference type="NCBIfam" id="TIGR02076">
    <property type="entry name" value="pyrH_arch"/>
    <property type="match status" value="1"/>
</dbReference>
<evidence type="ECO:0000256" key="12">
    <source>
        <dbReference type="ARBA" id="ARBA00032092"/>
    </source>
</evidence>
<dbReference type="AlphaFoldDB" id="A0A1N6REI7"/>
<dbReference type="STRING" id="159291.SAMN05920897_10674"/>
<sequence length="226" mass="24558">MFVISLGGSILVPDQIDTSFLASFRTILEEHLQDPTQRVVLVIGGGGPARRYQEAYRSLTSSPDPDAQDWIGIMATRLNAELVRQALAPLCCDPVVYDPTGDISFTGRILVAAGWKPGFSTDFDAVKLAERFGADTVVNLSNIAQVYTADPKEDPSATPLEEVSWEEFRRIVGDHWTPGKNLPFDPVATRRAAELGLRVIAADGKNLDNTRAILAGEAFFGTRIGP</sequence>
<organism evidence="15 16">
    <name type="scientific">Alkalispirochaeta americana</name>
    <dbReference type="NCBI Taxonomy" id="159291"/>
    <lineage>
        <taxon>Bacteria</taxon>
        <taxon>Pseudomonadati</taxon>
        <taxon>Spirochaetota</taxon>
        <taxon>Spirochaetia</taxon>
        <taxon>Spirochaetales</taxon>
        <taxon>Spirochaetaceae</taxon>
        <taxon>Alkalispirochaeta</taxon>
    </lineage>
</organism>
<evidence type="ECO:0000256" key="5">
    <source>
        <dbReference type="ARBA" id="ARBA00016403"/>
    </source>
</evidence>
<keyword evidence="9 15" id="KW-0418">Kinase</keyword>
<keyword evidence="16" id="KW-1185">Reference proteome</keyword>
<evidence type="ECO:0000256" key="13">
    <source>
        <dbReference type="ARBA" id="ARBA00047767"/>
    </source>
</evidence>
<evidence type="ECO:0000256" key="1">
    <source>
        <dbReference type="ARBA" id="ARBA00004496"/>
    </source>
</evidence>
<dbReference type="Proteomes" id="UP000186400">
    <property type="component" value="Unassembled WGS sequence"/>
</dbReference>
<dbReference type="PANTHER" id="PTHR42833:SF4">
    <property type="entry name" value="URIDYLATE KINASE PUMPKIN, CHLOROPLASTIC"/>
    <property type="match status" value="1"/>
</dbReference>
<evidence type="ECO:0000256" key="10">
    <source>
        <dbReference type="ARBA" id="ARBA00022840"/>
    </source>
</evidence>
<dbReference type="UniPathway" id="UPA00159">
    <property type="reaction ID" value="UER00275"/>
</dbReference>
<evidence type="ECO:0000256" key="11">
    <source>
        <dbReference type="ARBA" id="ARBA00022975"/>
    </source>
</evidence>
<dbReference type="GO" id="GO:0033862">
    <property type="term" value="F:UMP kinase activity"/>
    <property type="evidence" value="ECO:0007669"/>
    <property type="project" value="UniProtKB-EC"/>
</dbReference>
<evidence type="ECO:0000313" key="15">
    <source>
        <dbReference type="EMBL" id="SIQ27106.1"/>
    </source>
</evidence>
<gene>
    <name evidence="15" type="ORF">SAMN05920897_10674</name>
</gene>
<dbReference type="Pfam" id="PF00696">
    <property type="entry name" value="AA_kinase"/>
    <property type="match status" value="1"/>
</dbReference>
<evidence type="ECO:0000313" key="16">
    <source>
        <dbReference type="Proteomes" id="UP000186400"/>
    </source>
</evidence>